<feature type="domain" description="Multidrug resistance protein MdtA-like C-terminal permuted SH3" evidence="7">
    <location>
        <begin position="297"/>
        <end position="358"/>
    </location>
</feature>
<evidence type="ECO:0000256" key="2">
    <source>
        <dbReference type="ARBA" id="ARBA00009477"/>
    </source>
</evidence>
<keyword evidence="9" id="KW-1185">Reference proteome</keyword>
<dbReference type="GO" id="GO:0005886">
    <property type="term" value="C:plasma membrane"/>
    <property type="evidence" value="ECO:0007669"/>
    <property type="project" value="TreeGrafter"/>
</dbReference>
<dbReference type="Gene3D" id="2.40.30.170">
    <property type="match status" value="1"/>
</dbReference>
<evidence type="ECO:0000259" key="6">
    <source>
        <dbReference type="Pfam" id="PF25944"/>
    </source>
</evidence>
<dbReference type="Proteomes" id="UP000309215">
    <property type="component" value="Unassembled WGS sequence"/>
</dbReference>
<dbReference type="OrthoDB" id="9772050at2"/>
<feature type="compositionally biased region" description="Low complexity" evidence="3">
    <location>
        <begin position="379"/>
        <end position="398"/>
    </location>
</feature>
<evidence type="ECO:0000256" key="3">
    <source>
        <dbReference type="SAM" id="MobiDB-lite"/>
    </source>
</evidence>
<dbReference type="EMBL" id="SSMQ01000092">
    <property type="protein sequence ID" value="TKC95843.1"/>
    <property type="molecule type" value="Genomic_DNA"/>
</dbReference>
<dbReference type="AlphaFoldDB" id="A0A4U1IPM7"/>
<dbReference type="FunFam" id="2.40.420.20:FF:000001">
    <property type="entry name" value="Efflux RND transporter periplasmic adaptor subunit"/>
    <property type="match status" value="1"/>
</dbReference>
<dbReference type="PANTHER" id="PTHR30158:SF3">
    <property type="entry name" value="MULTIDRUG EFFLUX PUMP SUBUNIT ACRA-RELATED"/>
    <property type="match status" value="1"/>
</dbReference>
<dbReference type="SUPFAM" id="SSF111369">
    <property type="entry name" value="HlyD-like secretion proteins"/>
    <property type="match status" value="1"/>
</dbReference>
<evidence type="ECO:0000313" key="8">
    <source>
        <dbReference type="EMBL" id="TKC95843.1"/>
    </source>
</evidence>
<dbReference type="InterPro" id="IPR058625">
    <property type="entry name" value="MdtA-like_BSH"/>
</dbReference>
<dbReference type="GO" id="GO:0030313">
    <property type="term" value="C:cell envelope"/>
    <property type="evidence" value="ECO:0007669"/>
    <property type="project" value="UniProtKB-SubCell"/>
</dbReference>
<feature type="region of interest" description="Disordered" evidence="3">
    <location>
        <begin position="358"/>
        <end position="398"/>
    </location>
</feature>
<gene>
    <name evidence="8" type="ORF">E8A74_46265</name>
</gene>
<dbReference type="Pfam" id="PF25917">
    <property type="entry name" value="BSH_RND"/>
    <property type="match status" value="1"/>
</dbReference>
<dbReference type="RefSeq" id="WP_136935583.1">
    <property type="nucleotide sequence ID" value="NZ_SSMQ01000092.1"/>
</dbReference>
<feature type="signal peptide" evidence="4">
    <location>
        <begin position="1"/>
        <end position="20"/>
    </location>
</feature>
<dbReference type="Pfam" id="PF25967">
    <property type="entry name" value="RND-MFP_C"/>
    <property type="match status" value="1"/>
</dbReference>
<dbReference type="Pfam" id="PF25944">
    <property type="entry name" value="Beta-barrel_RND"/>
    <property type="match status" value="1"/>
</dbReference>
<dbReference type="GO" id="GO:0046677">
    <property type="term" value="P:response to antibiotic"/>
    <property type="evidence" value="ECO:0007669"/>
    <property type="project" value="TreeGrafter"/>
</dbReference>
<comment type="similarity">
    <text evidence="2">Belongs to the membrane fusion protein (MFP) (TC 8.A.1) family.</text>
</comment>
<dbReference type="NCBIfam" id="TIGR01730">
    <property type="entry name" value="RND_mfp"/>
    <property type="match status" value="1"/>
</dbReference>
<evidence type="ECO:0000259" key="7">
    <source>
        <dbReference type="Pfam" id="PF25967"/>
    </source>
</evidence>
<protein>
    <submittedName>
        <fullName evidence="8">Efflux RND transporter periplasmic adaptor subunit</fullName>
    </submittedName>
</protein>
<evidence type="ECO:0000259" key="5">
    <source>
        <dbReference type="Pfam" id="PF25917"/>
    </source>
</evidence>
<proteinExistence type="inferred from homology"/>
<feature type="domain" description="Multidrug resistance protein MdtA-like beta-barrel" evidence="6">
    <location>
        <begin position="206"/>
        <end position="293"/>
    </location>
</feature>
<feature type="chain" id="PRO_5020355235" evidence="4">
    <location>
        <begin position="21"/>
        <end position="398"/>
    </location>
</feature>
<accession>A0A4U1IPM7</accession>
<reference evidence="8 9" key="1">
    <citation type="submission" date="2019-04" db="EMBL/GenBank/DDBJ databases">
        <authorList>
            <person name="Li Y."/>
            <person name="Wang J."/>
        </authorList>
    </citation>
    <scope>NUCLEOTIDE SEQUENCE [LARGE SCALE GENOMIC DNA]</scope>
    <source>
        <strain evidence="8 9">DSM 14668</strain>
    </source>
</reference>
<dbReference type="InterPro" id="IPR058627">
    <property type="entry name" value="MdtA-like_C"/>
</dbReference>
<name>A0A4U1IPM7_9BACT</name>
<dbReference type="PANTHER" id="PTHR30158">
    <property type="entry name" value="ACRA/E-RELATED COMPONENT OF DRUG EFFLUX TRANSPORTER"/>
    <property type="match status" value="1"/>
</dbReference>
<dbReference type="InterPro" id="IPR058626">
    <property type="entry name" value="MdtA-like_b-barrel"/>
</dbReference>
<dbReference type="InterPro" id="IPR006143">
    <property type="entry name" value="RND_pump_MFP"/>
</dbReference>
<comment type="subcellular location">
    <subcellularLocation>
        <location evidence="1">Cell envelope</location>
    </subcellularLocation>
</comment>
<feature type="domain" description="Multidrug resistance protein MdtA-like barrel-sandwich hybrid" evidence="5">
    <location>
        <begin position="58"/>
        <end position="201"/>
    </location>
</feature>
<dbReference type="Gene3D" id="2.40.50.100">
    <property type="match status" value="1"/>
</dbReference>
<dbReference type="PROSITE" id="PS51257">
    <property type="entry name" value="PROKAR_LIPOPROTEIN"/>
    <property type="match status" value="1"/>
</dbReference>
<dbReference type="Gene3D" id="2.40.420.20">
    <property type="match status" value="1"/>
</dbReference>
<organism evidence="8 9">
    <name type="scientific">Polyangium fumosum</name>
    <dbReference type="NCBI Taxonomy" id="889272"/>
    <lineage>
        <taxon>Bacteria</taxon>
        <taxon>Pseudomonadati</taxon>
        <taxon>Myxococcota</taxon>
        <taxon>Polyangia</taxon>
        <taxon>Polyangiales</taxon>
        <taxon>Polyangiaceae</taxon>
        <taxon>Polyangium</taxon>
    </lineage>
</organism>
<dbReference type="Gene3D" id="1.10.287.470">
    <property type="entry name" value="Helix hairpin bin"/>
    <property type="match status" value="1"/>
</dbReference>
<evidence type="ECO:0000256" key="1">
    <source>
        <dbReference type="ARBA" id="ARBA00004196"/>
    </source>
</evidence>
<dbReference type="GO" id="GO:0022857">
    <property type="term" value="F:transmembrane transporter activity"/>
    <property type="evidence" value="ECO:0007669"/>
    <property type="project" value="InterPro"/>
</dbReference>
<comment type="caution">
    <text evidence="8">The sequence shown here is derived from an EMBL/GenBank/DDBJ whole genome shotgun (WGS) entry which is preliminary data.</text>
</comment>
<keyword evidence="4" id="KW-0732">Signal</keyword>
<evidence type="ECO:0000256" key="4">
    <source>
        <dbReference type="SAM" id="SignalP"/>
    </source>
</evidence>
<evidence type="ECO:0000313" key="9">
    <source>
        <dbReference type="Proteomes" id="UP000309215"/>
    </source>
</evidence>
<sequence>MRLLRLLFVCAALLTACASAETSAPPAPPPPPEVSVVSVAPHALVIEDVLPGRVTPVRVADVRPLVSGIVLERLFNEGDTVKAGQALYRIDPTIFRAEVASASATTARQRAALAVATREAERAERLESGGAIAGQAADNARSTMDIARADLAIAEASLARSRVSLRYATVTAPISGRIGLSRVTEGALVGTADPTPMVTIQQLDAVYVDIRQPVMRYEELRKRLARGELETSQGLPVTLLSMRGEPYAEQGRLLSTDVNVDPSTSELTLRVLVENKDLHLLPGMFVRARIPVGREPQAITVPQQAVLHDPALGESVLVVDPGDRVVVRSVTTGRIVEGQQIVRTGLAAGDRVVVEGQDQLQPAMAVRPSPWKPPPTPSSAPSAAPAATAAPSASAPNP</sequence>